<dbReference type="GO" id="GO:0009117">
    <property type="term" value="P:nucleotide metabolic process"/>
    <property type="evidence" value="ECO:0007669"/>
    <property type="project" value="UniProtKB-KW"/>
</dbReference>
<dbReference type="HAMAP" id="MF_00528">
    <property type="entry name" value="Maf"/>
    <property type="match status" value="1"/>
</dbReference>
<comment type="cofactor">
    <cofactor evidence="9">
        <name>a divalent metal cation</name>
        <dbReference type="ChEBI" id="CHEBI:60240"/>
    </cofactor>
</comment>
<comment type="function">
    <text evidence="6 9">Nucleoside triphosphate pyrophosphatase that hydrolyzes 7-methyl-GTP (m(7)GTP). May have a dual role in cell division arrest and in preventing the incorporation of modified nucleotides into cellular nucleic acids.</text>
</comment>
<gene>
    <name evidence="10" type="ORF">A1507_07750</name>
</gene>
<dbReference type="Proteomes" id="UP000077857">
    <property type="component" value="Unassembled WGS sequence"/>
</dbReference>
<evidence type="ECO:0000256" key="7">
    <source>
        <dbReference type="ARBA" id="ARBA00060749"/>
    </source>
</evidence>
<feature type="site" description="Important for substrate specificity" evidence="9">
    <location>
        <position position="157"/>
    </location>
</feature>
<dbReference type="SUPFAM" id="SSF52972">
    <property type="entry name" value="ITPase-like"/>
    <property type="match status" value="1"/>
</dbReference>
<name>A0A177NQG6_9GAMM</name>
<evidence type="ECO:0000256" key="5">
    <source>
        <dbReference type="ARBA" id="ARBA00050213"/>
    </source>
</evidence>
<dbReference type="CDD" id="cd00555">
    <property type="entry name" value="Maf"/>
    <property type="match status" value="1"/>
</dbReference>
<comment type="similarity">
    <text evidence="7 9">Belongs to the Maf family. YceF subfamily.</text>
</comment>
<evidence type="ECO:0000313" key="10">
    <source>
        <dbReference type="EMBL" id="OAI19280.1"/>
    </source>
</evidence>
<evidence type="ECO:0000256" key="4">
    <source>
        <dbReference type="ARBA" id="ARBA00023080"/>
    </source>
</evidence>
<reference evidence="10 11" key="1">
    <citation type="submission" date="2016-03" db="EMBL/GenBank/DDBJ databases">
        <authorList>
            <person name="Ploux O."/>
        </authorList>
    </citation>
    <scope>NUCLEOTIDE SEQUENCE [LARGE SCALE GENOMIC DNA]</scope>
    <source>
        <strain evidence="10 11">R-45378</strain>
    </source>
</reference>
<dbReference type="PANTHER" id="PTHR43213">
    <property type="entry name" value="BIFUNCTIONAL DTTP/UTP PYROPHOSPHATASE/METHYLTRANSFERASE PROTEIN-RELATED"/>
    <property type="match status" value="1"/>
</dbReference>
<dbReference type="GO" id="GO:0005737">
    <property type="term" value="C:cytoplasm"/>
    <property type="evidence" value="ECO:0007669"/>
    <property type="project" value="UniProtKB-SubCell"/>
</dbReference>
<comment type="subcellular location">
    <subcellularLocation>
        <location evidence="1 9">Cytoplasm</location>
    </subcellularLocation>
</comment>
<feature type="site" description="Important for substrate specificity" evidence="9">
    <location>
        <position position="73"/>
    </location>
</feature>
<dbReference type="EMBL" id="LUUJ01000050">
    <property type="protein sequence ID" value="OAI19280.1"/>
    <property type="molecule type" value="Genomic_DNA"/>
</dbReference>
<dbReference type="AlphaFoldDB" id="A0A177NQG6"/>
<protein>
    <recommendedName>
        <fullName evidence="8 9">7-methyl-GTP pyrophosphatase</fullName>
        <shortName evidence="9">m(7)GTP pyrophosphatase</shortName>
        <ecNumber evidence="9">3.6.1.-</ecNumber>
    </recommendedName>
</protein>
<dbReference type="InterPro" id="IPR029001">
    <property type="entry name" value="ITPase-like_fam"/>
</dbReference>
<proteinExistence type="inferred from homology"/>
<sequence>MTDKRPIVLASGSAYRRELLKKLAIDFSCCPANVDETPLPNEAPADLALRLSVEKALAVGCSHSAHWVIGSDQVAAFDGKILGKPGNRERAVAQLQSQSGKAVSFYTGLCLLDSASGRYYTALDRCEVHFKPLSRQQIEYYLDIDRPYDCAGSFKAEALGIALFDKICGEDPNALVGLPLIKLAGLLQQFGHDVLRPAAD</sequence>
<dbReference type="FunFam" id="3.90.950.10:FF:000005">
    <property type="entry name" value="7-methyl-GTP pyrophosphatase"/>
    <property type="match status" value="1"/>
</dbReference>
<evidence type="ECO:0000256" key="9">
    <source>
        <dbReference type="HAMAP-Rule" id="MF_00528"/>
    </source>
</evidence>
<comment type="caution">
    <text evidence="10">The sequence shown here is derived from an EMBL/GenBank/DDBJ whole genome shotgun (WGS) entry which is preliminary data.</text>
</comment>
<dbReference type="RefSeq" id="WP_064039622.1">
    <property type="nucleotide sequence ID" value="NZ_LUUJ01000050.1"/>
</dbReference>
<evidence type="ECO:0000256" key="2">
    <source>
        <dbReference type="ARBA" id="ARBA00022490"/>
    </source>
</evidence>
<evidence type="ECO:0000256" key="3">
    <source>
        <dbReference type="ARBA" id="ARBA00022801"/>
    </source>
</evidence>
<keyword evidence="4 9" id="KW-0546">Nucleotide metabolism</keyword>
<dbReference type="PANTHER" id="PTHR43213:SF10">
    <property type="entry name" value="7-METHYL-GTP PYROPHOSPHATASE"/>
    <property type="match status" value="1"/>
</dbReference>
<dbReference type="Gene3D" id="3.90.950.10">
    <property type="match status" value="1"/>
</dbReference>
<dbReference type="NCBIfam" id="TIGR00172">
    <property type="entry name" value="maf"/>
    <property type="match status" value="1"/>
</dbReference>
<evidence type="ECO:0000313" key="11">
    <source>
        <dbReference type="Proteomes" id="UP000077857"/>
    </source>
</evidence>
<accession>A0A177NQG6</accession>
<keyword evidence="2 9" id="KW-0963">Cytoplasm</keyword>
<comment type="catalytic activity">
    <reaction evidence="5 9">
        <text>N(7)-methyl-GTP + H2O = N(7)-methyl-GMP + diphosphate + H(+)</text>
        <dbReference type="Rhea" id="RHEA:58744"/>
        <dbReference type="ChEBI" id="CHEBI:15377"/>
        <dbReference type="ChEBI" id="CHEBI:15378"/>
        <dbReference type="ChEBI" id="CHEBI:33019"/>
        <dbReference type="ChEBI" id="CHEBI:58285"/>
        <dbReference type="ChEBI" id="CHEBI:87133"/>
    </reaction>
</comment>
<evidence type="ECO:0000256" key="1">
    <source>
        <dbReference type="ARBA" id="ARBA00004496"/>
    </source>
</evidence>
<keyword evidence="3 9" id="KW-0378">Hydrolase</keyword>
<dbReference type="GO" id="GO:0047429">
    <property type="term" value="F:nucleoside triphosphate diphosphatase activity"/>
    <property type="evidence" value="ECO:0007669"/>
    <property type="project" value="InterPro"/>
</dbReference>
<feature type="active site" description="Proton acceptor" evidence="9">
    <location>
        <position position="72"/>
    </location>
</feature>
<evidence type="ECO:0000256" key="6">
    <source>
        <dbReference type="ARBA" id="ARBA00053369"/>
    </source>
</evidence>
<dbReference type="OrthoDB" id="9813694at2"/>
<dbReference type="InterPro" id="IPR003697">
    <property type="entry name" value="Maf-like"/>
</dbReference>
<dbReference type="Pfam" id="PF02545">
    <property type="entry name" value="Maf"/>
    <property type="match status" value="1"/>
</dbReference>
<dbReference type="EC" id="3.6.1.-" evidence="9"/>
<organism evidence="10 11">
    <name type="scientific">Methylomonas koyamae</name>
    <dbReference type="NCBI Taxonomy" id="702114"/>
    <lineage>
        <taxon>Bacteria</taxon>
        <taxon>Pseudomonadati</taxon>
        <taxon>Pseudomonadota</taxon>
        <taxon>Gammaproteobacteria</taxon>
        <taxon>Methylococcales</taxon>
        <taxon>Methylococcaceae</taxon>
        <taxon>Methylomonas</taxon>
    </lineage>
</organism>
<comment type="caution">
    <text evidence="9">Lacks conserved residue(s) required for the propagation of feature annotation.</text>
</comment>
<feature type="site" description="Important for substrate specificity" evidence="9">
    <location>
        <position position="15"/>
    </location>
</feature>
<evidence type="ECO:0000256" key="8">
    <source>
        <dbReference type="ARBA" id="ARBA00068163"/>
    </source>
</evidence>
<dbReference type="PIRSF" id="PIRSF006305">
    <property type="entry name" value="Maf"/>
    <property type="match status" value="1"/>
</dbReference>